<evidence type="ECO:0008006" key="4">
    <source>
        <dbReference type="Google" id="ProtNLM"/>
    </source>
</evidence>
<feature type="chain" id="PRO_5043978008" description="Beta-defensin" evidence="1">
    <location>
        <begin position="20"/>
        <end position="68"/>
    </location>
</feature>
<sequence length="68" mass="7604">MRPVIVLCIALMMVALCHAKCYKFYDIHAACNGRCKERCRRHEYVDLTSDCGHGSQCCIDAASVRGPL</sequence>
<dbReference type="Proteomes" id="UP000823561">
    <property type="component" value="Chromosome 2"/>
</dbReference>
<evidence type="ECO:0000313" key="2">
    <source>
        <dbReference type="EMBL" id="KAG5284626.1"/>
    </source>
</evidence>
<name>A0AAV6HF89_9TELE</name>
<protein>
    <recommendedName>
        <fullName evidence="4">Beta-defensin</fullName>
    </recommendedName>
</protein>
<gene>
    <name evidence="2" type="ORF">AALO_G00028750</name>
</gene>
<evidence type="ECO:0000256" key="1">
    <source>
        <dbReference type="SAM" id="SignalP"/>
    </source>
</evidence>
<reference evidence="2" key="1">
    <citation type="submission" date="2020-10" db="EMBL/GenBank/DDBJ databases">
        <title>Chromosome-scale genome assembly of the Allis shad, Alosa alosa.</title>
        <authorList>
            <person name="Margot Z."/>
            <person name="Christophe K."/>
            <person name="Cabau C."/>
            <person name="Louis A."/>
            <person name="Berthelot C."/>
            <person name="Parey E."/>
            <person name="Roest Crollius H."/>
            <person name="Montfort J."/>
            <person name="Robinson-Rechavi M."/>
            <person name="Bucao C."/>
            <person name="Bouchez O."/>
            <person name="Gislard M."/>
            <person name="Lluch J."/>
            <person name="Milhes M."/>
            <person name="Lampietro C."/>
            <person name="Lopez Roques C."/>
            <person name="Donnadieu C."/>
            <person name="Braasch I."/>
            <person name="Desvignes T."/>
            <person name="Postlethwait J."/>
            <person name="Bobe J."/>
            <person name="Guiguen Y."/>
        </authorList>
    </citation>
    <scope>NUCLEOTIDE SEQUENCE</scope>
    <source>
        <strain evidence="2">M-15738</strain>
        <tissue evidence="2">Blood</tissue>
    </source>
</reference>
<dbReference type="AlphaFoldDB" id="A0AAV6HF89"/>
<evidence type="ECO:0000313" key="3">
    <source>
        <dbReference type="Proteomes" id="UP000823561"/>
    </source>
</evidence>
<accession>A0AAV6HF89</accession>
<keyword evidence="3" id="KW-1185">Reference proteome</keyword>
<keyword evidence="1" id="KW-0732">Signal</keyword>
<comment type="caution">
    <text evidence="2">The sequence shown here is derived from an EMBL/GenBank/DDBJ whole genome shotgun (WGS) entry which is preliminary data.</text>
</comment>
<feature type="signal peptide" evidence="1">
    <location>
        <begin position="1"/>
        <end position="19"/>
    </location>
</feature>
<dbReference type="EMBL" id="JADWDJ010000002">
    <property type="protein sequence ID" value="KAG5284626.1"/>
    <property type="molecule type" value="Genomic_DNA"/>
</dbReference>
<organism evidence="2 3">
    <name type="scientific">Alosa alosa</name>
    <name type="common">allis shad</name>
    <dbReference type="NCBI Taxonomy" id="278164"/>
    <lineage>
        <taxon>Eukaryota</taxon>
        <taxon>Metazoa</taxon>
        <taxon>Chordata</taxon>
        <taxon>Craniata</taxon>
        <taxon>Vertebrata</taxon>
        <taxon>Euteleostomi</taxon>
        <taxon>Actinopterygii</taxon>
        <taxon>Neopterygii</taxon>
        <taxon>Teleostei</taxon>
        <taxon>Clupei</taxon>
        <taxon>Clupeiformes</taxon>
        <taxon>Clupeoidei</taxon>
        <taxon>Clupeidae</taxon>
        <taxon>Alosa</taxon>
    </lineage>
</organism>
<proteinExistence type="predicted"/>